<dbReference type="EMBL" id="JPIU01000038">
    <property type="protein sequence ID" value="KIO44887.1"/>
    <property type="molecule type" value="Genomic_DNA"/>
</dbReference>
<dbReference type="Proteomes" id="UP000031980">
    <property type="component" value="Unassembled WGS sequence"/>
</dbReference>
<evidence type="ECO:0000313" key="2">
    <source>
        <dbReference type="Proteomes" id="UP000031980"/>
    </source>
</evidence>
<protein>
    <submittedName>
        <fullName evidence="1">Uncharacterized protein</fullName>
    </submittedName>
</protein>
<evidence type="ECO:0000313" key="1">
    <source>
        <dbReference type="EMBL" id="KIO44887.1"/>
    </source>
</evidence>
<organism evidence="1 2">
    <name type="scientific">Sanguibacteroides justesenii</name>
    <dbReference type="NCBI Taxonomy" id="1547597"/>
    <lineage>
        <taxon>Bacteria</taxon>
        <taxon>Pseudomonadati</taxon>
        <taxon>Bacteroidota</taxon>
        <taxon>Bacteroidia</taxon>
        <taxon>Bacteroidales</taxon>
        <taxon>Porphyromonadaceae</taxon>
        <taxon>Sanguibacteroides</taxon>
    </lineage>
</organism>
<dbReference type="AlphaFoldDB" id="A0A0C3NFK5"/>
<proteinExistence type="predicted"/>
<gene>
    <name evidence="1" type="ORF">BA92_07665</name>
</gene>
<sequence length="110" mass="13074">MEAKAQKDTTRQKRIIQEVISQQKTWQTKVYFLNKGKPMKIKESVIQQGTTLIIEVAWNPQLIKKVVFDTVVYRPTPQEIKDSKYTFTIKPKKKQRHTIIKYTTMTIKNY</sequence>
<keyword evidence="2" id="KW-1185">Reference proteome</keyword>
<accession>A0A0C3NFK5</accession>
<name>A0A0C3NFK5_9PORP</name>
<comment type="caution">
    <text evidence="1">The sequence shown here is derived from an EMBL/GenBank/DDBJ whole genome shotgun (WGS) entry which is preliminary data.</text>
</comment>
<reference evidence="1 2" key="1">
    <citation type="submission" date="2014-07" db="EMBL/GenBank/DDBJ databases">
        <title>Porphyromonadaceae bacterium OUH 308042 = ATCC BAA-2681 = DSM 28342 draft genome.</title>
        <authorList>
            <person name="Sydenham T.V."/>
            <person name="Hasman H."/>
            <person name="Justensen U.S."/>
        </authorList>
    </citation>
    <scope>NUCLEOTIDE SEQUENCE [LARGE SCALE GENOMIC DNA]</scope>
    <source>
        <strain evidence="1 2">OUH 308042</strain>
    </source>
</reference>